<accession>A0ABM7HVN5</accession>
<evidence type="ECO:0000313" key="3">
    <source>
        <dbReference type="Proteomes" id="UP000465622"/>
    </source>
</evidence>
<dbReference type="Pfam" id="PF00583">
    <property type="entry name" value="Acetyltransf_1"/>
    <property type="match status" value="1"/>
</dbReference>
<dbReference type="Gene3D" id="3.40.630.30">
    <property type="match status" value="1"/>
</dbReference>
<name>A0ABM7HVN5_MYCME</name>
<evidence type="ECO:0000259" key="1">
    <source>
        <dbReference type="PROSITE" id="PS51186"/>
    </source>
</evidence>
<protein>
    <submittedName>
        <fullName evidence="2">GNAT family acetyltransferase</fullName>
    </submittedName>
</protein>
<reference evidence="2 3" key="1">
    <citation type="journal article" date="2019" name="Emerg. Microbes Infect.">
        <title>Comprehensive subspecies identification of 175 nontuberculous mycobacteria species based on 7547 genomic profiles.</title>
        <authorList>
            <person name="Matsumoto Y."/>
            <person name="Kinjo T."/>
            <person name="Motooka D."/>
            <person name="Nabeya D."/>
            <person name="Jung N."/>
            <person name="Uechi K."/>
            <person name="Horii T."/>
            <person name="Iida T."/>
            <person name="Fujita J."/>
            <person name="Nakamura S."/>
        </authorList>
    </citation>
    <scope>NUCLEOTIDE SEQUENCE [LARGE SCALE GENOMIC DNA]</scope>
    <source>
        <strain evidence="2 3">JCM 12375</strain>
    </source>
</reference>
<evidence type="ECO:0000313" key="2">
    <source>
        <dbReference type="EMBL" id="BBX34667.1"/>
    </source>
</evidence>
<dbReference type="PROSITE" id="PS51186">
    <property type="entry name" value="GNAT"/>
    <property type="match status" value="1"/>
</dbReference>
<feature type="domain" description="N-acetyltransferase" evidence="1">
    <location>
        <begin position="104"/>
        <end position="248"/>
    </location>
</feature>
<dbReference type="InterPro" id="IPR016181">
    <property type="entry name" value="Acyl_CoA_acyltransferase"/>
</dbReference>
<dbReference type="SUPFAM" id="SSF55729">
    <property type="entry name" value="Acyl-CoA N-acyltransferases (Nat)"/>
    <property type="match status" value="1"/>
</dbReference>
<keyword evidence="3" id="KW-1185">Reference proteome</keyword>
<dbReference type="InterPro" id="IPR000182">
    <property type="entry name" value="GNAT_dom"/>
</dbReference>
<proteinExistence type="predicted"/>
<dbReference type="Proteomes" id="UP000465622">
    <property type="component" value="Chromosome"/>
</dbReference>
<dbReference type="CDD" id="cd04301">
    <property type="entry name" value="NAT_SF"/>
    <property type="match status" value="1"/>
</dbReference>
<organism evidence="2 3">
    <name type="scientific">Mycolicibacterium mageritense</name>
    <name type="common">Mycobacterium mageritense</name>
    <dbReference type="NCBI Taxonomy" id="53462"/>
    <lineage>
        <taxon>Bacteria</taxon>
        <taxon>Bacillati</taxon>
        <taxon>Actinomycetota</taxon>
        <taxon>Actinomycetes</taxon>
        <taxon>Mycobacteriales</taxon>
        <taxon>Mycobacteriaceae</taxon>
        <taxon>Mycolicibacterium</taxon>
    </lineage>
</organism>
<gene>
    <name evidence="2" type="ORF">MMAGJ_39490</name>
</gene>
<dbReference type="EMBL" id="AP022567">
    <property type="protein sequence ID" value="BBX34667.1"/>
    <property type="molecule type" value="Genomic_DNA"/>
</dbReference>
<sequence length="248" mass="25700">MAATEAARDRGAPGLVTAVAGGFACFAEDGSPMNKVVGLGFASAPDAAELDAIERMNAATQVELSNLADPGLGELLTRRGYRLAGFENVLGRPVAGDEQPQLPAGVEVHRADDVTAWVDVVVDGFAHPDGEGVPSHEEFPRDVIERAERDFEKAGATPYIALCEGNVAGGGSVRFTEGVAQLTGAATAPAYRRRGVQSALLSVRLADAAAAGCDIAVVTTAPGSKSQQNVQRRGFQLLYTRAILVKAG</sequence>